<dbReference type="Gene3D" id="1.10.10.160">
    <property type="match status" value="1"/>
</dbReference>
<evidence type="ECO:0000256" key="12">
    <source>
        <dbReference type="ARBA" id="ARBA00048988"/>
    </source>
</evidence>
<keyword evidence="18" id="KW-1185">Reference proteome</keyword>
<dbReference type="GO" id="GO:0003677">
    <property type="term" value="F:DNA binding"/>
    <property type="evidence" value="ECO:0007669"/>
    <property type="project" value="UniProtKB-KW"/>
</dbReference>
<comment type="caution">
    <text evidence="17">The sequence shown here is derived from an EMBL/GenBank/DDBJ whole genome shotgun (WGS) entry which is preliminary data.</text>
</comment>
<dbReference type="InterPro" id="IPR014017">
    <property type="entry name" value="DNA_helicase_UvrD-like_C"/>
</dbReference>
<evidence type="ECO:0000313" key="18">
    <source>
        <dbReference type="Proteomes" id="UP000027456"/>
    </source>
</evidence>
<feature type="region of interest" description="Disordered" evidence="14">
    <location>
        <begin position="1014"/>
        <end position="1035"/>
    </location>
</feature>
<evidence type="ECO:0000256" key="7">
    <source>
        <dbReference type="ARBA" id="ARBA00023125"/>
    </source>
</evidence>
<feature type="region of interest" description="Disordered" evidence="14">
    <location>
        <begin position="841"/>
        <end position="875"/>
    </location>
</feature>
<dbReference type="HOGENOM" id="CLU_004585_4_1_1"/>
<dbReference type="EMBL" id="AZST01000097">
    <property type="protein sequence ID" value="KEP52581.1"/>
    <property type="molecule type" value="Genomic_DNA"/>
</dbReference>
<accession>A0A074RZT9</accession>
<dbReference type="GO" id="GO:0016787">
    <property type="term" value="F:hydrolase activity"/>
    <property type="evidence" value="ECO:0007669"/>
    <property type="project" value="UniProtKB-UniRule"/>
</dbReference>
<dbReference type="Pfam" id="PF00580">
    <property type="entry name" value="UvrD-helicase"/>
    <property type="match status" value="1"/>
</dbReference>
<dbReference type="AlphaFoldDB" id="A0A074RZT9"/>
<evidence type="ECO:0000256" key="2">
    <source>
        <dbReference type="ARBA" id="ARBA00022741"/>
    </source>
</evidence>
<keyword evidence="3" id="KW-0227">DNA damage</keyword>
<dbReference type="GO" id="GO:0005524">
    <property type="term" value="F:ATP binding"/>
    <property type="evidence" value="ECO:0007669"/>
    <property type="project" value="UniProtKB-UniRule"/>
</dbReference>
<dbReference type="InterPro" id="IPR014016">
    <property type="entry name" value="UvrD-like_ATP-bd"/>
</dbReference>
<dbReference type="GO" id="GO:0005634">
    <property type="term" value="C:nucleus"/>
    <property type="evidence" value="ECO:0007669"/>
    <property type="project" value="TreeGrafter"/>
</dbReference>
<evidence type="ECO:0000256" key="1">
    <source>
        <dbReference type="ARBA" id="ARBA00009922"/>
    </source>
</evidence>
<feature type="compositionally biased region" description="Acidic residues" evidence="14">
    <location>
        <begin position="642"/>
        <end position="657"/>
    </location>
</feature>
<keyword evidence="7" id="KW-0238">DNA-binding</keyword>
<proteinExistence type="inferred from homology"/>
<evidence type="ECO:0000256" key="11">
    <source>
        <dbReference type="ARBA" id="ARBA00034808"/>
    </source>
</evidence>
<evidence type="ECO:0000313" key="17">
    <source>
        <dbReference type="EMBL" id="KEP52581.1"/>
    </source>
</evidence>
<feature type="compositionally biased region" description="Polar residues" evidence="14">
    <location>
        <begin position="571"/>
        <end position="593"/>
    </location>
</feature>
<comment type="catalytic activity">
    <reaction evidence="10">
        <text>Couples ATP hydrolysis with the unwinding of duplex DNA by translocating in the 3'-5' direction.</text>
        <dbReference type="EC" id="5.6.2.4"/>
    </reaction>
</comment>
<dbReference type="PROSITE" id="PS51217">
    <property type="entry name" value="UVRD_HELICASE_CTER"/>
    <property type="match status" value="1"/>
</dbReference>
<feature type="compositionally biased region" description="Acidic residues" evidence="14">
    <location>
        <begin position="551"/>
        <end position="569"/>
    </location>
</feature>
<evidence type="ECO:0000256" key="6">
    <source>
        <dbReference type="ARBA" id="ARBA00022840"/>
    </source>
</evidence>
<dbReference type="EC" id="5.6.2.4" evidence="11"/>
<reference evidence="17 18" key="1">
    <citation type="submission" date="2013-12" db="EMBL/GenBank/DDBJ databases">
        <authorList>
            <person name="Cubeta M."/>
            <person name="Pakala S."/>
            <person name="Fedorova N."/>
            <person name="Thomas E."/>
            <person name="Dean R."/>
            <person name="Jabaji S."/>
            <person name="Neate S."/>
            <person name="Toda T."/>
            <person name="Tavantzis S."/>
            <person name="Vilgalys R."/>
            <person name="Bharathan N."/>
            <person name="Pakala S."/>
            <person name="Losada L.S."/>
            <person name="Zafar N."/>
            <person name="Nierman W."/>
        </authorList>
    </citation>
    <scope>NUCLEOTIDE SEQUENCE [LARGE SCALE GENOMIC DNA]</scope>
    <source>
        <strain evidence="17 18">123E</strain>
    </source>
</reference>
<dbReference type="PANTHER" id="PTHR11070">
    <property type="entry name" value="UVRD / RECB / PCRA DNA HELICASE FAMILY MEMBER"/>
    <property type="match status" value="1"/>
</dbReference>
<keyword evidence="5 13" id="KW-0347">Helicase</keyword>
<feature type="compositionally biased region" description="Polar residues" evidence="14">
    <location>
        <begin position="616"/>
        <end position="625"/>
    </location>
</feature>
<feature type="compositionally biased region" description="Polar residues" evidence="14">
    <location>
        <begin position="918"/>
        <end position="928"/>
    </location>
</feature>
<evidence type="ECO:0000256" key="8">
    <source>
        <dbReference type="ARBA" id="ARBA00023204"/>
    </source>
</evidence>
<keyword evidence="8" id="KW-0234">DNA repair</keyword>
<dbReference type="STRING" id="1423351.A0A074RZT9"/>
<evidence type="ECO:0000256" key="13">
    <source>
        <dbReference type="PROSITE-ProRule" id="PRU00560"/>
    </source>
</evidence>
<protein>
    <recommendedName>
        <fullName evidence="11">DNA 3'-5' helicase</fullName>
        <ecNumber evidence="11">5.6.2.4</ecNumber>
    </recommendedName>
</protein>
<sequence length="1035" mass="112331">MTKPSHLQNLNEAQYRAVTSTPAGALQILAGPGSGKTRVLTCRVASMVVDHEISASSICAVTFTNKAAAEMRIRLTHLIGPGETSRLVIGTFHAICANYLRKYGAAIGLATNFSICDSDESKKTINTLLQRHTPELESAGLDIKEPIVRAMISKAKATGQTPQEMLRLASSVSTQDKIQAAVAHIYEEYDAVLREANALDFDDLLVMGLKVLKAAPRAIAKLRHVVVDEFQDTNTIQYQLMLVLADACGGYVSVVGDPDQSIYGWRSADVTNLSRMRKDFPDMNTIYLEENYRSTGSIVSSSLAIVSQDKQRVQKSLFTTHARGPTPLLREFESAAVEASFLARELRRVVASSGGMLGYGDCAILLRFNALSRVIEAALQQESVPSRVLGGHKFFERAEVKDVLVYLQLADNPAFTPAFVRAVNVPKRGVGEKSITEVVARATSEKTSAFNVIERICDGSTPDIKPPIKRKVSELVQLIRQLRKWAAEGILAADLIRRTVDAIGYEAYLQRTQPDWQTRWENVQELVNFAAGVEIPEPEDSIAADNEAEDLGNLEDDTGGYPSDSEEPITDTVSTSASGSRPTSTQELPSTGSGKRPGKRSARPSGSEGRDAVTMKQATLSNWRSASRPISAPPQRQKPEPSLDDDVLDLTGTDDEGALPQKPTETDINTPTKKLLRPRRDGQHTPLRAFLQASLLSTDSETKEEESKGKVTITTCHAAKGLEWPVVIVPAVEGGTYPFYRAEDVEEERRLLYVACTRAQALLYLTHSSSRMVGGETRKTTLSEFVSCITQQDSGLFQRNLPSLTKDELVIFGKILSRTVPTDETIQRGLQEFRRVPRLRDHERDESVDPDEASVPSWKYTTNESKGASRAVKPSSIAASREGFTSLSLSSIQAFELPGEPGLKKTWKNAGAGAPRLNPTTNSGQTVKPKSASGLAYPSSVPTTLYPTKPASAHTKPPTSSTIGGGASKMFTAPPKSTNSAFRPPTFIARGATPNAASAVTGVKRRLGMGHLASGALSTQKLRKVEKEVKPGSKS</sequence>
<feature type="binding site" evidence="13">
    <location>
        <begin position="30"/>
        <end position="37"/>
    </location>
    <ligand>
        <name>ATP</name>
        <dbReference type="ChEBI" id="CHEBI:30616"/>
    </ligand>
</feature>
<evidence type="ECO:0000259" key="15">
    <source>
        <dbReference type="PROSITE" id="PS51198"/>
    </source>
</evidence>
<name>A0A074RZT9_9AGAM</name>
<evidence type="ECO:0000256" key="9">
    <source>
        <dbReference type="ARBA" id="ARBA00023235"/>
    </source>
</evidence>
<keyword evidence="9" id="KW-0413">Isomerase</keyword>
<feature type="compositionally biased region" description="Basic and acidic residues" evidence="14">
    <location>
        <begin position="1023"/>
        <end position="1035"/>
    </location>
</feature>
<keyword evidence="2 13" id="KW-0547">Nucleotide-binding</keyword>
<dbReference type="GO" id="GO:0000725">
    <property type="term" value="P:recombinational repair"/>
    <property type="evidence" value="ECO:0007669"/>
    <property type="project" value="TreeGrafter"/>
</dbReference>
<gene>
    <name evidence="17" type="ORF">V565_042970</name>
</gene>
<evidence type="ECO:0000256" key="4">
    <source>
        <dbReference type="ARBA" id="ARBA00022801"/>
    </source>
</evidence>
<dbReference type="CDD" id="cd17932">
    <property type="entry name" value="DEXQc_UvrD"/>
    <property type="match status" value="1"/>
</dbReference>
<dbReference type="OrthoDB" id="1470711at2759"/>
<organism evidence="17 18">
    <name type="scientific">Rhizoctonia solani 123E</name>
    <dbReference type="NCBI Taxonomy" id="1423351"/>
    <lineage>
        <taxon>Eukaryota</taxon>
        <taxon>Fungi</taxon>
        <taxon>Dikarya</taxon>
        <taxon>Basidiomycota</taxon>
        <taxon>Agaricomycotina</taxon>
        <taxon>Agaricomycetes</taxon>
        <taxon>Cantharellales</taxon>
        <taxon>Ceratobasidiaceae</taxon>
        <taxon>Rhizoctonia</taxon>
    </lineage>
</organism>
<feature type="domain" description="UvrD-like helicase C-terminal" evidence="16">
    <location>
        <begin position="296"/>
        <end position="559"/>
    </location>
</feature>
<dbReference type="InterPro" id="IPR000212">
    <property type="entry name" value="DNA_helicase_UvrD/REP"/>
</dbReference>
<dbReference type="PROSITE" id="PS51198">
    <property type="entry name" value="UVRD_HELICASE_ATP_BIND"/>
    <property type="match status" value="1"/>
</dbReference>
<dbReference type="SUPFAM" id="SSF52540">
    <property type="entry name" value="P-loop containing nucleoside triphosphate hydrolases"/>
    <property type="match status" value="2"/>
</dbReference>
<dbReference type="GO" id="GO:0043138">
    <property type="term" value="F:3'-5' DNA helicase activity"/>
    <property type="evidence" value="ECO:0007669"/>
    <property type="project" value="UniProtKB-EC"/>
</dbReference>
<evidence type="ECO:0000259" key="16">
    <source>
        <dbReference type="PROSITE" id="PS51217"/>
    </source>
</evidence>
<keyword evidence="6 13" id="KW-0067">ATP-binding</keyword>
<comment type="similarity">
    <text evidence="1">Belongs to the helicase family. UvrD subfamily.</text>
</comment>
<dbReference type="FunFam" id="3.40.50.300:FF:001201">
    <property type="entry name" value="ATP-dependent DNA helicase UvrD2"/>
    <property type="match status" value="1"/>
</dbReference>
<keyword evidence="4 13" id="KW-0378">Hydrolase</keyword>
<dbReference type="PANTHER" id="PTHR11070:SF2">
    <property type="entry name" value="ATP-DEPENDENT DNA HELICASE SRS2"/>
    <property type="match status" value="1"/>
</dbReference>
<feature type="domain" description="UvrD-like helicase ATP-binding" evidence="15">
    <location>
        <begin position="9"/>
        <end position="295"/>
    </location>
</feature>
<comment type="catalytic activity">
    <reaction evidence="12">
        <text>ATP + H2O = ADP + phosphate + H(+)</text>
        <dbReference type="Rhea" id="RHEA:13065"/>
        <dbReference type="ChEBI" id="CHEBI:15377"/>
        <dbReference type="ChEBI" id="CHEBI:15378"/>
        <dbReference type="ChEBI" id="CHEBI:30616"/>
        <dbReference type="ChEBI" id="CHEBI:43474"/>
        <dbReference type="ChEBI" id="CHEBI:456216"/>
        <dbReference type="EC" id="5.6.2.4"/>
    </reaction>
</comment>
<feature type="region of interest" description="Disordered" evidence="14">
    <location>
        <begin position="551"/>
        <end position="684"/>
    </location>
</feature>
<dbReference type="Proteomes" id="UP000027456">
    <property type="component" value="Unassembled WGS sequence"/>
</dbReference>
<dbReference type="InterPro" id="IPR013986">
    <property type="entry name" value="DExx_box_DNA_helicase_dom_sf"/>
</dbReference>
<dbReference type="Gene3D" id="3.40.50.300">
    <property type="entry name" value="P-loop containing nucleotide triphosphate hydrolases"/>
    <property type="match status" value="3"/>
</dbReference>
<evidence type="ECO:0000256" key="5">
    <source>
        <dbReference type="ARBA" id="ARBA00022806"/>
    </source>
</evidence>
<feature type="region of interest" description="Disordered" evidence="14">
    <location>
        <begin position="914"/>
        <end position="989"/>
    </location>
</feature>
<evidence type="ECO:0000256" key="14">
    <source>
        <dbReference type="SAM" id="MobiDB-lite"/>
    </source>
</evidence>
<evidence type="ECO:0000256" key="3">
    <source>
        <dbReference type="ARBA" id="ARBA00022763"/>
    </source>
</evidence>
<dbReference type="InterPro" id="IPR027417">
    <property type="entry name" value="P-loop_NTPase"/>
</dbReference>
<dbReference type="Pfam" id="PF13361">
    <property type="entry name" value="UvrD_C"/>
    <property type="match status" value="2"/>
</dbReference>
<evidence type="ECO:0000256" key="10">
    <source>
        <dbReference type="ARBA" id="ARBA00034617"/>
    </source>
</evidence>
<dbReference type="Gene3D" id="1.10.486.10">
    <property type="entry name" value="PCRA, domain 4"/>
    <property type="match status" value="2"/>
</dbReference>